<proteinExistence type="predicted"/>
<evidence type="ECO:0000313" key="2">
    <source>
        <dbReference type="EMBL" id="NGO49905.1"/>
    </source>
</evidence>
<feature type="chain" id="PRO_5026284407" evidence="1">
    <location>
        <begin position="20"/>
        <end position="172"/>
    </location>
</feature>
<reference evidence="2 3" key="1">
    <citation type="submission" date="2020-02" db="EMBL/GenBank/DDBJ databases">
        <title>Genome sequence of strain CCNWXJ40-4.</title>
        <authorList>
            <person name="Gao J."/>
            <person name="Sun J."/>
        </authorList>
    </citation>
    <scope>NUCLEOTIDE SEQUENCE [LARGE SCALE GENOMIC DNA]</scope>
    <source>
        <strain evidence="2 3">CCNWXJ 40-4</strain>
    </source>
</reference>
<sequence>MRLGRCIVALVCSTGAASAGEFDPFAVDLVSLIECREEARTYNSFALWLTGEPAAAEALGWQEVASDNPFLKEYRLPAAIGIFGYNADRVAFTASGPMAVLDGVAPDELAKKLAITPEIATAGKFLGEKVVLEAKEEDLGMVFETRITLNVSTVDSHPGKTLAGCSYRIEVR</sequence>
<keyword evidence="1" id="KW-0732">Signal</keyword>
<protein>
    <submittedName>
        <fullName evidence="2">Uncharacterized protein</fullName>
    </submittedName>
</protein>
<dbReference type="EMBL" id="JAAKZF010000001">
    <property type="protein sequence ID" value="NGO49905.1"/>
    <property type="molecule type" value="Genomic_DNA"/>
</dbReference>
<dbReference type="Proteomes" id="UP001642900">
    <property type="component" value="Unassembled WGS sequence"/>
</dbReference>
<evidence type="ECO:0000256" key="1">
    <source>
        <dbReference type="SAM" id="SignalP"/>
    </source>
</evidence>
<dbReference type="RefSeq" id="WP_165022385.1">
    <property type="nucleotide sequence ID" value="NZ_JAAKZF010000001.1"/>
</dbReference>
<gene>
    <name evidence="2" type="ORF">G6N73_01720</name>
</gene>
<accession>A0A6G4W581</accession>
<evidence type="ECO:0000313" key="3">
    <source>
        <dbReference type="Proteomes" id="UP001642900"/>
    </source>
</evidence>
<comment type="caution">
    <text evidence="2">The sequence shown here is derived from an EMBL/GenBank/DDBJ whole genome shotgun (WGS) entry which is preliminary data.</text>
</comment>
<organism evidence="2 3">
    <name type="scientific">Allomesorhizobium camelthorni</name>
    <dbReference type="NCBI Taxonomy" id="475069"/>
    <lineage>
        <taxon>Bacteria</taxon>
        <taxon>Pseudomonadati</taxon>
        <taxon>Pseudomonadota</taxon>
        <taxon>Alphaproteobacteria</taxon>
        <taxon>Hyphomicrobiales</taxon>
        <taxon>Phyllobacteriaceae</taxon>
        <taxon>Allomesorhizobium</taxon>
    </lineage>
</organism>
<feature type="signal peptide" evidence="1">
    <location>
        <begin position="1"/>
        <end position="19"/>
    </location>
</feature>
<dbReference type="AlphaFoldDB" id="A0A6G4W581"/>
<name>A0A6G4W581_9HYPH</name>
<keyword evidence="3" id="KW-1185">Reference proteome</keyword>